<keyword evidence="2" id="KW-1185">Reference proteome</keyword>
<evidence type="ECO:0000313" key="1">
    <source>
        <dbReference type="EMBL" id="KAI4339639.1"/>
    </source>
</evidence>
<accession>A0ACB9NW31</accession>
<name>A0ACB9NW31_9MYRT</name>
<gene>
    <name evidence="1" type="ORF">MLD38_024556</name>
</gene>
<organism evidence="1 2">
    <name type="scientific">Melastoma candidum</name>
    <dbReference type="NCBI Taxonomy" id="119954"/>
    <lineage>
        <taxon>Eukaryota</taxon>
        <taxon>Viridiplantae</taxon>
        <taxon>Streptophyta</taxon>
        <taxon>Embryophyta</taxon>
        <taxon>Tracheophyta</taxon>
        <taxon>Spermatophyta</taxon>
        <taxon>Magnoliopsida</taxon>
        <taxon>eudicotyledons</taxon>
        <taxon>Gunneridae</taxon>
        <taxon>Pentapetalae</taxon>
        <taxon>rosids</taxon>
        <taxon>malvids</taxon>
        <taxon>Myrtales</taxon>
        <taxon>Melastomataceae</taxon>
        <taxon>Melastomatoideae</taxon>
        <taxon>Melastomateae</taxon>
        <taxon>Melastoma</taxon>
    </lineage>
</organism>
<reference evidence="2" key="1">
    <citation type="journal article" date="2023" name="Front. Plant Sci.">
        <title>Chromosomal-level genome assembly of Melastoma candidum provides insights into trichome evolution.</title>
        <authorList>
            <person name="Zhong Y."/>
            <person name="Wu W."/>
            <person name="Sun C."/>
            <person name="Zou P."/>
            <person name="Liu Y."/>
            <person name="Dai S."/>
            <person name="Zhou R."/>
        </authorList>
    </citation>
    <scope>NUCLEOTIDE SEQUENCE [LARGE SCALE GENOMIC DNA]</scope>
</reference>
<dbReference type="EMBL" id="CM042886">
    <property type="protein sequence ID" value="KAI4339639.1"/>
    <property type="molecule type" value="Genomic_DNA"/>
</dbReference>
<protein>
    <submittedName>
        <fullName evidence="1">Uncharacterized protein</fullName>
    </submittedName>
</protein>
<comment type="caution">
    <text evidence="1">The sequence shown here is derived from an EMBL/GenBank/DDBJ whole genome shotgun (WGS) entry which is preliminary data.</text>
</comment>
<sequence length="449" mass="48388">MVGTGAVRASSLPLPTSNPSTATVSSLLYDPTSHSLALLHSDSSVSLHPDATRLLPPNSLLPPPQALVPPPVSSSAFVSLLDNPHPDASSPPRTIFVSSHPHRGGSQIVFRLLLLKSGKFVRARVVCKQKDLNFDCRLGVLFDRSHGVSLRICGSVNYFAVYSVSCSRVWVFGLRMLKARDGASDGDDNGVKLMRCAVIELCRPVSCMSLSFGLLVLGEENGLRVFNLIGVLKGAAKKAKSDGLKLKGGRRSPNGVRNGFVEGKNDRPLEKQRSVKLKQDCSDGNSYFVTLERRDCKDLESTSKRMFSLKATSIQSLCPKTFIVCDSLGELHLLRLAKSNVASGVINLKLIPHIMKVQHLATFPDTSTGPRSFWIGDGSQSLHMVVESDSEAVLLEDGDNNVNPLHVSVVQAIFTCEKIQGAVAFASNGILILGEGSIGTLSRVSLHRN</sequence>
<evidence type="ECO:0000313" key="2">
    <source>
        <dbReference type="Proteomes" id="UP001057402"/>
    </source>
</evidence>
<proteinExistence type="predicted"/>
<dbReference type="Proteomes" id="UP001057402">
    <property type="component" value="Chromosome 7"/>
</dbReference>